<gene>
    <name evidence="1" type="ORF">AVL59_40695</name>
    <name evidence="2" type="ORF">J2Z21_003453</name>
</gene>
<dbReference type="Proteomes" id="UP001519309">
    <property type="component" value="Unassembled WGS sequence"/>
</dbReference>
<dbReference type="STRING" id="68214.AVL59_40695"/>
<evidence type="ECO:0000313" key="2">
    <source>
        <dbReference type="EMBL" id="MBP2050514.1"/>
    </source>
</evidence>
<name>A0A1B1B8F3_9ACTN</name>
<evidence type="ECO:0000313" key="1">
    <source>
        <dbReference type="EMBL" id="ANP55069.1"/>
    </source>
</evidence>
<accession>A0A1B1B8F3</accession>
<dbReference type="KEGG" id="sgs:AVL59_40695"/>
<keyword evidence="4" id="KW-1185">Reference proteome</keyword>
<protein>
    <submittedName>
        <fullName evidence="2">ABC-type sugar transport system ATPase subunit</fullName>
    </submittedName>
</protein>
<proteinExistence type="predicted"/>
<organism evidence="1 3">
    <name type="scientific">Streptomyces griseochromogenes</name>
    <dbReference type="NCBI Taxonomy" id="68214"/>
    <lineage>
        <taxon>Bacteria</taxon>
        <taxon>Bacillati</taxon>
        <taxon>Actinomycetota</taxon>
        <taxon>Actinomycetes</taxon>
        <taxon>Kitasatosporales</taxon>
        <taxon>Streptomycetaceae</taxon>
        <taxon>Streptomyces</taxon>
    </lineage>
</organism>
<sequence length="63" mass="6476">MSPATGFVADFVGEPAINLLPGIATADGHALLSDGLRLAHDEHVRAAPGLTHVFDAETGDSPR</sequence>
<reference evidence="2 4" key="2">
    <citation type="submission" date="2021-03" db="EMBL/GenBank/DDBJ databases">
        <title>Genomic Encyclopedia of Type Strains, Phase IV (KMG-IV): sequencing the most valuable type-strain genomes for metagenomic binning, comparative biology and taxonomic classification.</title>
        <authorList>
            <person name="Goeker M."/>
        </authorList>
    </citation>
    <scope>NUCLEOTIDE SEQUENCE [LARGE SCALE GENOMIC DNA]</scope>
    <source>
        <strain evidence="2 4">DSM 40499</strain>
    </source>
</reference>
<dbReference type="AlphaFoldDB" id="A0A1B1B8F3"/>
<keyword evidence="2" id="KW-0762">Sugar transport</keyword>
<evidence type="ECO:0000313" key="4">
    <source>
        <dbReference type="Proteomes" id="UP001519309"/>
    </source>
</evidence>
<dbReference type="EMBL" id="CP016279">
    <property type="protein sequence ID" value="ANP55069.1"/>
    <property type="molecule type" value="Genomic_DNA"/>
</dbReference>
<dbReference type="Gene3D" id="2.40.50.100">
    <property type="match status" value="1"/>
</dbReference>
<dbReference type="EMBL" id="JAGGLP010000006">
    <property type="protein sequence ID" value="MBP2050514.1"/>
    <property type="molecule type" value="Genomic_DNA"/>
</dbReference>
<evidence type="ECO:0000313" key="3">
    <source>
        <dbReference type="Proteomes" id="UP000092659"/>
    </source>
</evidence>
<keyword evidence="2" id="KW-0813">Transport</keyword>
<dbReference type="Proteomes" id="UP000092659">
    <property type="component" value="Chromosome"/>
</dbReference>
<dbReference type="RefSeq" id="WP_067314524.1">
    <property type="nucleotide sequence ID" value="NZ_CP016279.1"/>
</dbReference>
<reference evidence="1 3" key="1">
    <citation type="submission" date="2016-06" db="EMBL/GenBank/DDBJ databases">
        <title>Complete genome sequence of Streptomyces griseochromogenes ATCC 14511, the Blasticidin S producer.</title>
        <authorList>
            <person name="Wu L."/>
        </authorList>
    </citation>
    <scope>NUCLEOTIDE SEQUENCE [LARGE SCALE GENOMIC DNA]</scope>
    <source>
        <strain evidence="1 3">ATCC 14511</strain>
    </source>
</reference>